<reference evidence="2 3" key="1">
    <citation type="submission" date="2020-10" db="EMBL/GenBank/DDBJ databases">
        <title>Complete genome of Cruoricapor ignavus strain M1214 isolated from the blood culture of a febrile patient.</title>
        <authorList>
            <person name="Guglielmino C.J.D."/>
        </authorList>
    </citation>
    <scope>NUCLEOTIDE SEQUENCE [LARGE SCALE GENOMIC DNA]</scope>
    <source>
        <strain evidence="2 3">M1214</strain>
    </source>
</reference>
<sequence length="284" mass="32725">MKQIFSTLVLLFSFVAFAQTPTEIKQMNNLTTVLMAKDVNLHFISPEPIQFVDLSSNKFSGDLPARNIARVKLNDHSVIDSVQGKPFEYYNGEDIGVITLVAQSFMAQYKVVYSNSASTTTQIQIQAEDMHPMQYPSMAMSESEMRSFANKILFSKAKKPIRTERNLKLKMSLNNVYVIDDHIFLDISVENQSNLGYDIEDIKFSIEDKKIYKATNNQSIDLTPKYQWNGKRKFRKSFRNIYVFDKFTFPDSKILKIRLIEEQVSGRTIEMKVNYSDVLNADTL</sequence>
<dbReference type="NCBIfam" id="TIGR03780">
    <property type="entry name" value="Bac_Flav_CT_N"/>
    <property type="match status" value="1"/>
</dbReference>
<organism evidence="2 3">
    <name type="scientific">Cruoricaptor ignavus</name>
    <dbReference type="NCBI Taxonomy" id="1118202"/>
    <lineage>
        <taxon>Bacteria</taxon>
        <taxon>Pseudomonadati</taxon>
        <taxon>Bacteroidota</taxon>
        <taxon>Flavobacteriia</taxon>
        <taxon>Flavobacteriales</taxon>
        <taxon>Weeksellaceae</taxon>
        <taxon>Cruoricaptor</taxon>
    </lineage>
</organism>
<keyword evidence="1" id="KW-0732">Signal</keyword>
<proteinExistence type="predicted"/>
<dbReference type="InterPro" id="IPR022298">
    <property type="entry name" value="Conjug_transposon_TraN"/>
</dbReference>
<feature type="chain" id="PRO_5032818646" evidence="1">
    <location>
        <begin position="19"/>
        <end position="284"/>
    </location>
</feature>
<name>A0A7M1T446_9FLAO</name>
<evidence type="ECO:0000313" key="2">
    <source>
        <dbReference type="EMBL" id="QOR74610.1"/>
    </source>
</evidence>
<dbReference type="Proteomes" id="UP000593605">
    <property type="component" value="Chromosome"/>
</dbReference>
<dbReference type="EMBL" id="CP063145">
    <property type="protein sequence ID" value="QOR74610.1"/>
    <property type="molecule type" value="Genomic_DNA"/>
</dbReference>
<evidence type="ECO:0000256" key="1">
    <source>
        <dbReference type="SAM" id="SignalP"/>
    </source>
</evidence>
<protein>
    <submittedName>
        <fullName evidence="2">Conjugative transposon protein TraN</fullName>
    </submittedName>
</protein>
<feature type="signal peptide" evidence="1">
    <location>
        <begin position="1"/>
        <end position="18"/>
    </location>
</feature>
<dbReference type="KEGG" id="civ:IMZ16_04025"/>
<evidence type="ECO:0000313" key="3">
    <source>
        <dbReference type="Proteomes" id="UP000593605"/>
    </source>
</evidence>
<gene>
    <name evidence="2" type="primary">traN</name>
    <name evidence="2" type="ORF">IMZ16_04025</name>
</gene>
<accession>A0A7M1T446</accession>
<dbReference type="Pfam" id="PF13595">
    <property type="entry name" value="DUF4138"/>
    <property type="match status" value="1"/>
</dbReference>
<dbReference type="AlphaFoldDB" id="A0A7M1T446"/>
<dbReference type="RefSeq" id="WP_193440594.1">
    <property type="nucleotide sequence ID" value="NZ_CP063145.1"/>
</dbReference>